<keyword evidence="1" id="KW-1133">Transmembrane helix</keyword>
<keyword evidence="3" id="KW-1185">Reference proteome</keyword>
<feature type="transmembrane region" description="Helical" evidence="1">
    <location>
        <begin position="12"/>
        <end position="37"/>
    </location>
</feature>
<dbReference type="AlphaFoldDB" id="A0A9D5UAW6"/>
<accession>A0A9D5UAW6</accession>
<keyword evidence="1" id="KW-0812">Transmembrane</keyword>
<evidence type="ECO:0000256" key="1">
    <source>
        <dbReference type="SAM" id="Phobius"/>
    </source>
</evidence>
<reference evidence="2 3" key="1">
    <citation type="submission" date="2020-08" db="EMBL/GenBank/DDBJ databases">
        <title>A Genomic Blueprint of the Chicken Gut Microbiome.</title>
        <authorList>
            <person name="Gilroy R."/>
            <person name="Ravi A."/>
            <person name="Getino M."/>
            <person name="Pursley I."/>
            <person name="Horton D.L."/>
            <person name="Alikhan N.-F."/>
            <person name="Baker D."/>
            <person name="Gharbi K."/>
            <person name="Hall N."/>
            <person name="Watson M."/>
            <person name="Adriaenssens E.M."/>
            <person name="Foster-Nyarko E."/>
            <person name="Jarju S."/>
            <person name="Secka A."/>
            <person name="Antonio M."/>
            <person name="Oren A."/>
            <person name="Chaudhuri R."/>
            <person name="La Ragione R.M."/>
            <person name="Hildebrand F."/>
            <person name="Pallen M.J."/>
        </authorList>
    </citation>
    <scope>NUCLEOTIDE SEQUENCE [LARGE SCALE GENOMIC DNA]</scope>
    <source>
        <strain evidence="2 3">Sa1BUA8</strain>
    </source>
</reference>
<feature type="transmembrane region" description="Helical" evidence="1">
    <location>
        <begin position="43"/>
        <end position="60"/>
    </location>
</feature>
<gene>
    <name evidence="2" type="ORF">H9623_15600</name>
</gene>
<sequence>MTNRRESRVAGACTLNHIFATLVGTVPILLGLGGFLFEDSSEGYWIGLAILGGVVLAAGWRTGIYLTDSGVAFRGWWHTRTFDATECKVDISTVPYYGYLNWGMESATFAMLEVKSGTTIARFQFTVGSWVRVKKTAEFLRGHILQVSA</sequence>
<name>A0A9D5UAW6_9CELL</name>
<dbReference type="RefSeq" id="WP_193720936.1">
    <property type="nucleotide sequence ID" value="NZ_JACSPN010000023.1"/>
</dbReference>
<dbReference type="Proteomes" id="UP000822993">
    <property type="component" value="Unassembled WGS sequence"/>
</dbReference>
<evidence type="ECO:0000313" key="3">
    <source>
        <dbReference type="Proteomes" id="UP000822993"/>
    </source>
</evidence>
<organism evidence="2 3">
    <name type="scientific">Oerskovia douganii</name>
    <dbReference type="NCBI Taxonomy" id="2762210"/>
    <lineage>
        <taxon>Bacteria</taxon>
        <taxon>Bacillati</taxon>
        <taxon>Actinomycetota</taxon>
        <taxon>Actinomycetes</taxon>
        <taxon>Micrococcales</taxon>
        <taxon>Cellulomonadaceae</taxon>
        <taxon>Oerskovia</taxon>
    </lineage>
</organism>
<keyword evidence="1" id="KW-0472">Membrane</keyword>
<comment type="caution">
    <text evidence="2">The sequence shown here is derived from an EMBL/GenBank/DDBJ whole genome shotgun (WGS) entry which is preliminary data.</text>
</comment>
<evidence type="ECO:0000313" key="2">
    <source>
        <dbReference type="EMBL" id="MBE7701718.1"/>
    </source>
</evidence>
<dbReference type="EMBL" id="JACSPN010000023">
    <property type="protein sequence ID" value="MBE7701718.1"/>
    <property type="molecule type" value="Genomic_DNA"/>
</dbReference>
<proteinExistence type="predicted"/>
<protein>
    <submittedName>
        <fullName evidence="2">Uncharacterized protein</fullName>
    </submittedName>
</protein>